<keyword evidence="2" id="KW-1185">Reference proteome</keyword>
<accession>A0ACC3B4Z5</accession>
<comment type="caution">
    <text evidence="1">The sequence shown here is derived from an EMBL/GenBank/DDBJ whole genome shotgun (WGS) entry which is preliminary data.</text>
</comment>
<dbReference type="Proteomes" id="UP001177260">
    <property type="component" value="Unassembled WGS sequence"/>
</dbReference>
<protein>
    <submittedName>
        <fullName evidence="1">Uncharacterized protein</fullName>
    </submittedName>
</protein>
<gene>
    <name evidence="1" type="ORF">N8T08_004065</name>
</gene>
<proteinExistence type="predicted"/>
<evidence type="ECO:0000313" key="1">
    <source>
        <dbReference type="EMBL" id="KAK1145507.1"/>
    </source>
</evidence>
<evidence type="ECO:0000313" key="2">
    <source>
        <dbReference type="Proteomes" id="UP001177260"/>
    </source>
</evidence>
<sequence length="515" mass="58736">MLADLESSSIWYVALLLLLSAWIIYGAIWRLYWSPLAGFPGPKSVALTFWVEFYYDVVKNGMFMWEIEKMHAKYGPIVRISPDELHCNDPDFFDTIYASLPEQRDKYEKFTRSPDCNNATGFTVQHAHHRLRRNALAPFFSYRNTVLLEDRIKSCIDRLCSNLLRYRDTQQPFNLTVGSLAATMDTFTSYSFGESLGMLDDEAKAFKWRETIIHIMKALPIVRAFPFMARLAPVLPASVARVIMPDLSVLMEWKQHIRDQVADVLAYRGPYAKSNRDTKPKTILEELRDTNKLPSEEKTLQRLSEEGSILLIAGSETPAKVNAILFYHLLANPEKLARLRAELKNIYPNPSAPLPSITTLQVLPYLSACILEALRLQSGVSGRSPRLAPTPLQYKQYTIPAGTPISSISVFQHYNEDIFPEAKSFIPERWLTQDEMVRNDLKQYLVAFGHGTRNCLGQPLADAELYLLAAALATRVDLELYETDIEDVEIQRDWTVPQARLGSQGVRVLVKEVYF</sequence>
<name>A0ACC3B4Z5_9EURO</name>
<dbReference type="EMBL" id="JAOPJF010000023">
    <property type="protein sequence ID" value="KAK1145507.1"/>
    <property type="molecule type" value="Genomic_DNA"/>
</dbReference>
<reference evidence="1 2" key="1">
    <citation type="journal article" date="2023" name="ACS Omega">
        <title>Identification of the Neoaspergillic Acid Biosynthesis Gene Cluster by Establishing an In Vitro CRISPR-Ribonucleoprotein Genetic System in Aspergillus melleus.</title>
        <authorList>
            <person name="Yuan B."/>
            <person name="Grau M.F."/>
            <person name="Murata R.M."/>
            <person name="Torok T."/>
            <person name="Venkateswaran K."/>
            <person name="Stajich J.E."/>
            <person name="Wang C.C.C."/>
        </authorList>
    </citation>
    <scope>NUCLEOTIDE SEQUENCE [LARGE SCALE GENOMIC DNA]</scope>
    <source>
        <strain evidence="1 2">IMV 1140</strain>
    </source>
</reference>
<organism evidence="1 2">
    <name type="scientific">Aspergillus melleus</name>
    <dbReference type="NCBI Taxonomy" id="138277"/>
    <lineage>
        <taxon>Eukaryota</taxon>
        <taxon>Fungi</taxon>
        <taxon>Dikarya</taxon>
        <taxon>Ascomycota</taxon>
        <taxon>Pezizomycotina</taxon>
        <taxon>Eurotiomycetes</taxon>
        <taxon>Eurotiomycetidae</taxon>
        <taxon>Eurotiales</taxon>
        <taxon>Aspergillaceae</taxon>
        <taxon>Aspergillus</taxon>
        <taxon>Aspergillus subgen. Circumdati</taxon>
    </lineage>
</organism>